<sequence>MAVVTIYLNIDRPLQPYTDGQQLTAAVSTHLSTDIVAHPEAVADWAFALGNQDLDLLERERETEDGETSFLTACLYRLPGFPWLGVLRRLRPARPVRRSTHLSTQPRWIPDWCGVGVGRFPCSLCSAQRRRSPTLPQRHRHEYAADFLVASRKLLPVRPRSSRHHWRRCAPRPAHIRQVRAGGNYEGLYTPVPHVLLSTHARRAHAI</sequence>
<keyword evidence="2" id="KW-1185">Reference proteome</keyword>
<evidence type="ECO:0000313" key="2">
    <source>
        <dbReference type="Proteomes" id="UP001059617"/>
    </source>
</evidence>
<reference evidence="1" key="2">
    <citation type="submission" date="2022-09" db="EMBL/GenBank/DDBJ databases">
        <title>Biosynthetic gene clusters of Dactylosporangioum fulvum.</title>
        <authorList>
            <person name="Caradec T."/>
        </authorList>
    </citation>
    <scope>NUCLEOTIDE SEQUENCE</scope>
    <source>
        <strain evidence="1">NRRL B-16292</strain>
    </source>
</reference>
<organism evidence="1 2">
    <name type="scientific">Dactylosporangium fulvum</name>
    <dbReference type="NCBI Taxonomy" id="53359"/>
    <lineage>
        <taxon>Bacteria</taxon>
        <taxon>Bacillati</taxon>
        <taxon>Actinomycetota</taxon>
        <taxon>Actinomycetes</taxon>
        <taxon>Micromonosporales</taxon>
        <taxon>Micromonosporaceae</taxon>
        <taxon>Dactylosporangium</taxon>
    </lineage>
</organism>
<gene>
    <name evidence="1" type="ORF">Dfulv_35985</name>
</gene>
<proteinExistence type="predicted"/>
<reference evidence="1" key="1">
    <citation type="submission" date="2021-04" db="EMBL/GenBank/DDBJ databases">
        <authorList>
            <person name="Hartkoorn R.C."/>
            <person name="Beaudoing E."/>
            <person name="Hot D."/>
        </authorList>
    </citation>
    <scope>NUCLEOTIDE SEQUENCE</scope>
    <source>
        <strain evidence="1">NRRL B-16292</strain>
    </source>
</reference>
<protein>
    <submittedName>
        <fullName evidence="1">Uncharacterized protein</fullName>
    </submittedName>
</protein>
<accession>A0ABY5VTL0</accession>
<dbReference type="RefSeq" id="WP_259858294.1">
    <property type="nucleotide sequence ID" value="NZ_BAAAST010000135.1"/>
</dbReference>
<dbReference type="EMBL" id="CP073720">
    <property type="protein sequence ID" value="UWP80532.1"/>
    <property type="molecule type" value="Genomic_DNA"/>
</dbReference>
<evidence type="ECO:0000313" key="1">
    <source>
        <dbReference type="EMBL" id="UWP80532.1"/>
    </source>
</evidence>
<dbReference type="Proteomes" id="UP001059617">
    <property type="component" value="Chromosome"/>
</dbReference>
<name>A0ABY5VTL0_9ACTN</name>